<dbReference type="PANTHER" id="PTHR38371:SF1">
    <property type="entry name" value="RHO GTPASE-ACTIVATING PROTEIN"/>
    <property type="match status" value="1"/>
</dbReference>
<feature type="compositionally biased region" description="Basic and acidic residues" evidence="1">
    <location>
        <begin position="163"/>
        <end position="177"/>
    </location>
</feature>
<proteinExistence type="predicted"/>
<dbReference type="ExpressionAtlas" id="A0A0Q3KX30">
    <property type="expression patterns" value="baseline"/>
</dbReference>
<dbReference type="RefSeq" id="XP_003579315.1">
    <property type="nucleotide sequence ID" value="XM_003579267.4"/>
</dbReference>
<sequence length="609" mass="66477">MDLTAPSFSLGIDFDDPPPPAAAAGSDRRGQARGYEAPDAPSFSLGIDDDDWGVREPQLPAGSRREEQAPRYEAPDAPSFSLGIDDDDGGGGGPHLPAVSRREEQARRYEAPDPPSFSLGLDDDEDDFLAGGQRHEQARPQVATGDPSWPDDEDDGFLLAGGKRPDPARGGTLERDSMPLQPGTTRLKRLRRGPAPPPCAPTPPPPRAPAPAAMGATPDFNGKAALGAILSLEDDIEDLTTDDERPPRGMPPSVGSCRTSSNSKSSLLNNSVLTSQSTSKSKTKKFTQMSNSVASKPLEESYTKKLLPKITVSPLRKIHLLDSDTDSDDNKNQKKAKKPVSPIKRRQESIHNYVQKKPTIQHNDKSEGSTIVQKSNNVMNDSWATPALDEFCSEYFKSVTDSRLPQQKEFNGSSGSKVSRPYNSLGELGEHFQQQSIPSGGVLEEDLTDSQPPAMHYFFHHDLMVQKLVRERLPHFIPIGTQASQGNEYSGVENLNYRNQFGRSGDANDRWVTPNRRTSVPTDVGKRRVHASGSQSGSGRWFTGEDGRKVYVSKNGQELTGRGAYLQFKKESGKYRKSRKKSTVKKEGSAGAKRGSSTGKRSSTAKRKR</sequence>
<evidence type="ECO:0000256" key="1">
    <source>
        <dbReference type="SAM" id="MobiDB-lite"/>
    </source>
</evidence>
<feature type="compositionally biased region" description="Low complexity" evidence="1">
    <location>
        <begin position="259"/>
        <end position="280"/>
    </location>
</feature>
<feature type="compositionally biased region" description="Pro residues" evidence="1">
    <location>
        <begin position="194"/>
        <end position="209"/>
    </location>
</feature>
<feature type="region of interest" description="Disordered" evidence="1">
    <location>
        <begin position="503"/>
        <end position="544"/>
    </location>
</feature>
<keyword evidence="4" id="KW-1185">Reference proteome</keyword>
<dbReference type="Gramene" id="KQJ84717">
    <property type="protein sequence ID" value="KQJ84717"/>
    <property type="gene ID" value="BRADI_5g22343v3"/>
</dbReference>
<reference evidence="2" key="2">
    <citation type="submission" date="2017-06" db="EMBL/GenBank/DDBJ databases">
        <title>WGS assembly of Brachypodium distachyon.</title>
        <authorList>
            <consortium name="The International Brachypodium Initiative"/>
            <person name="Lucas S."/>
            <person name="Harmon-Smith M."/>
            <person name="Lail K."/>
            <person name="Tice H."/>
            <person name="Grimwood J."/>
            <person name="Bruce D."/>
            <person name="Barry K."/>
            <person name="Shu S."/>
            <person name="Lindquist E."/>
            <person name="Wang M."/>
            <person name="Pitluck S."/>
            <person name="Vogel J.P."/>
            <person name="Garvin D.F."/>
            <person name="Mockler T.C."/>
            <person name="Schmutz J."/>
            <person name="Rokhsar D."/>
            <person name="Bevan M.W."/>
        </authorList>
    </citation>
    <scope>NUCLEOTIDE SEQUENCE</scope>
    <source>
        <strain evidence="2">Bd21</strain>
    </source>
</reference>
<reference evidence="3" key="3">
    <citation type="submission" date="2018-08" db="UniProtKB">
        <authorList>
            <consortium name="EnsemblPlants"/>
        </authorList>
    </citation>
    <scope>IDENTIFICATION</scope>
    <source>
        <strain evidence="3">cv. Bd21</strain>
    </source>
</reference>
<organism evidence="2">
    <name type="scientific">Brachypodium distachyon</name>
    <name type="common">Purple false brome</name>
    <name type="synonym">Trachynia distachya</name>
    <dbReference type="NCBI Taxonomy" id="15368"/>
    <lineage>
        <taxon>Eukaryota</taxon>
        <taxon>Viridiplantae</taxon>
        <taxon>Streptophyta</taxon>
        <taxon>Embryophyta</taxon>
        <taxon>Tracheophyta</taxon>
        <taxon>Spermatophyta</taxon>
        <taxon>Magnoliopsida</taxon>
        <taxon>Liliopsida</taxon>
        <taxon>Poales</taxon>
        <taxon>Poaceae</taxon>
        <taxon>BOP clade</taxon>
        <taxon>Pooideae</taxon>
        <taxon>Stipodae</taxon>
        <taxon>Brachypodieae</taxon>
        <taxon>Brachypodium</taxon>
    </lineage>
</organism>
<feature type="region of interest" description="Disordered" evidence="1">
    <location>
        <begin position="322"/>
        <end position="368"/>
    </location>
</feature>
<dbReference type="Proteomes" id="UP000008810">
    <property type="component" value="Chromosome 5"/>
</dbReference>
<feature type="compositionally biased region" description="Basic and acidic residues" evidence="1">
    <location>
        <begin position="100"/>
        <end position="111"/>
    </location>
</feature>
<dbReference type="FunCoup" id="A0A0Q3KX30">
    <property type="interactions" value="1983"/>
</dbReference>
<accession>A0A0Q3KX30</accession>
<dbReference type="OrthoDB" id="1671977at2759"/>
<feature type="region of interest" description="Disordered" evidence="1">
    <location>
        <begin position="569"/>
        <end position="609"/>
    </location>
</feature>
<feature type="region of interest" description="Disordered" evidence="1">
    <location>
        <begin position="1"/>
        <end position="220"/>
    </location>
</feature>
<accession>A0A0Q3EA20</accession>
<dbReference type="EnsemblPlants" id="KQJ84717">
    <property type="protein sequence ID" value="KQJ84717"/>
    <property type="gene ID" value="BRADI_5g22343v3"/>
</dbReference>
<name>A0A0Q3KX30_BRADI</name>
<reference evidence="2 3" key="1">
    <citation type="journal article" date="2010" name="Nature">
        <title>Genome sequencing and analysis of the model grass Brachypodium distachyon.</title>
        <authorList>
            <consortium name="International Brachypodium Initiative"/>
        </authorList>
    </citation>
    <scope>NUCLEOTIDE SEQUENCE [LARGE SCALE GENOMIC DNA]</scope>
    <source>
        <strain evidence="2 3">Bd21</strain>
    </source>
</reference>
<evidence type="ECO:0000313" key="4">
    <source>
        <dbReference type="Proteomes" id="UP000008810"/>
    </source>
</evidence>
<dbReference type="EMBL" id="CM000884">
    <property type="protein sequence ID" value="KQJ84702.1"/>
    <property type="molecule type" value="Genomic_DNA"/>
</dbReference>
<protein>
    <submittedName>
        <fullName evidence="2 3">Uncharacterized protein</fullName>
    </submittedName>
</protein>
<dbReference type="PANTHER" id="PTHR38371">
    <property type="entry name" value="RHO GTPASE-ACTIVATING PROTEIN"/>
    <property type="match status" value="1"/>
</dbReference>
<evidence type="ECO:0000313" key="3">
    <source>
        <dbReference type="EnsemblPlants" id="KQJ84702"/>
    </source>
</evidence>
<gene>
    <name evidence="3" type="primary">LOC100830784</name>
    <name evidence="2" type="ORF">BRADI_5g22343v3</name>
</gene>
<dbReference type="KEGG" id="bdi:100830784"/>
<evidence type="ECO:0000313" key="2">
    <source>
        <dbReference type="EMBL" id="KQJ84717.2"/>
    </source>
</evidence>
<dbReference type="GeneID" id="100830784"/>
<dbReference type="Gramene" id="KQJ84702">
    <property type="protein sequence ID" value="KQJ84702"/>
    <property type="gene ID" value="BRADI_5g22343v3"/>
</dbReference>
<dbReference type="EMBL" id="CM000884">
    <property type="protein sequence ID" value="KQJ84717.2"/>
    <property type="molecule type" value="Genomic_DNA"/>
</dbReference>
<feature type="region of interest" description="Disordered" evidence="1">
    <location>
        <begin position="234"/>
        <end position="306"/>
    </location>
</feature>
<dbReference type="AlphaFoldDB" id="A0A0Q3KX30"/>
<dbReference type="EnsemblPlants" id="KQJ84702">
    <property type="protein sequence ID" value="KQJ84702"/>
    <property type="gene ID" value="BRADI_5g22343v3"/>
</dbReference>
<feature type="compositionally biased region" description="Basic and acidic residues" evidence="1">
    <location>
        <begin position="63"/>
        <end position="74"/>
    </location>
</feature>
<dbReference type="STRING" id="15368.A0A0Q3KX30"/>